<dbReference type="OrthoDB" id="4114957at2759"/>
<dbReference type="SUPFAM" id="SSF52343">
    <property type="entry name" value="Ferredoxin reductase-like, C-terminal NADP-linked domain"/>
    <property type="match status" value="1"/>
</dbReference>
<feature type="transmembrane region" description="Helical" evidence="10">
    <location>
        <begin position="280"/>
        <end position="298"/>
    </location>
</feature>
<dbReference type="CDD" id="cd06186">
    <property type="entry name" value="NOX_Duox_like_FAD_NADP"/>
    <property type="match status" value="1"/>
</dbReference>
<keyword evidence="7" id="KW-0406">Ion transport</keyword>
<name>A0A438MSD5_EXOME</name>
<dbReference type="GO" id="GO:0015677">
    <property type="term" value="P:copper ion import"/>
    <property type="evidence" value="ECO:0007669"/>
    <property type="project" value="TreeGrafter"/>
</dbReference>
<accession>A0A438MSD5</accession>
<evidence type="ECO:0000256" key="8">
    <source>
        <dbReference type="ARBA" id="ARBA00023136"/>
    </source>
</evidence>
<dbReference type="VEuPathDB" id="FungiDB:PV10_09231"/>
<dbReference type="GO" id="GO:0006879">
    <property type="term" value="P:intracellular iron ion homeostasis"/>
    <property type="evidence" value="ECO:0007669"/>
    <property type="project" value="TreeGrafter"/>
</dbReference>
<comment type="caution">
    <text evidence="13">The sequence shown here is derived from an EMBL/GenBank/DDBJ whole genome shotgun (WGS) entry which is preliminary data.</text>
</comment>
<organism evidence="13 14">
    <name type="scientific">Exophiala mesophila</name>
    <name type="common">Black yeast-like fungus</name>
    <dbReference type="NCBI Taxonomy" id="212818"/>
    <lineage>
        <taxon>Eukaryota</taxon>
        <taxon>Fungi</taxon>
        <taxon>Dikarya</taxon>
        <taxon>Ascomycota</taxon>
        <taxon>Pezizomycotina</taxon>
        <taxon>Eurotiomycetes</taxon>
        <taxon>Chaetothyriomycetidae</taxon>
        <taxon>Chaetothyriales</taxon>
        <taxon>Herpotrichiellaceae</taxon>
        <taxon>Exophiala</taxon>
    </lineage>
</organism>
<dbReference type="PROSITE" id="PS51384">
    <property type="entry name" value="FAD_FR"/>
    <property type="match status" value="1"/>
</dbReference>
<dbReference type="PANTHER" id="PTHR32361:SF9">
    <property type="entry name" value="FERRIC REDUCTASE TRANSMEMBRANE COMPONENT 3-RELATED"/>
    <property type="match status" value="1"/>
</dbReference>
<feature type="transmembrane region" description="Helical" evidence="10">
    <location>
        <begin position="250"/>
        <end position="273"/>
    </location>
</feature>
<dbReference type="Proteomes" id="UP000288859">
    <property type="component" value="Unassembled WGS sequence"/>
</dbReference>
<keyword evidence="3" id="KW-0813">Transport</keyword>
<evidence type="ECO:0000256" key="3">
    <source>
        <dbReference type="ARBA" id="ARBA00022448"/>
    </source>
</evidence>
<evidence type="ECO:0000256" key="6">
    <source>
        <dbReference type="ARBA" id="ARBA00023002"/>
    </source>
</evidence>
<keyword evidence="6" id="KW-0560">Oxidoreductase</keyword>
<dbReference type="SFLD" id="SFLDS00052">
    <property type="entry name" value="Ferric_Reductase_Domain"/>
    <property type="match status" value="1"/>
</dbReference>
<evidence type="ECO:0000256" key="1">
    <source>
        <dbReference type="ARBA" id="ARBA00004141"/>
    </source>
</evidence>
<reference evidence="13 14" key="1">
    <citation type="submission" date="2017-03" db="EMBL/GenBank/DDBJ databases">
        <title>Genomes of endolithic fungi from Antarctica.</title>
        <authorList>
            <person name="Coleine C."/>
            <person name="Masonjones S."/>
            <person name="Stajich J.E."/>
        </authorList>
    </citation>
    <scope>NUCLEOTIDE SEQUENCE [LARGE SCALE GENOMIC DNA]</scope>
    <source>
        <strain evidence="13 14">CCFEE 6314</strain>
    </source>
</reference>
<dbReference type="SFLD" id="SFLDG01168">
    <property type="entry name" value="Ferric_reductase_subgroup_(FRE"/>
    <property type="match status" value="1"/>
</dbReference>
<feature type="signal peptide" evidence="11">
    <location>
        <begin position="1"/>
        <end position="19"/>
    </location>
</feature>
<dbReference type="AlphaFoldDB" id="A0A438MSD5"/>
<feature type="transmembrane region" description="Helical" evidence="10">
    <location>
        <begin position="220"/>
        <end position="238"/>
    </location>
</feature>
<comment type="similarity">
    <text evidence="2">Belongs to the ferric reductase (FRE) family.</text>
</comment>
<evidence type="ECO:0000259" key="12">
    <source>
        <dbReference type="PROSITE" id="PS51384"/>
    </source>
</evidence>
<dbReference type="InterPro" id="IPR017927">
    <property type="entry name" value="FAD-bd_FR_type"/>
</dbReference>
<keyword evidence="11" id="KW-0732">Signal</keyword>
<evidence type="ECO:0000256" key="5">
    <source>
        <dbReference type="ARBA" id="ARBA00022989"/>
    </source>
</evidence>
<keyword evidence="9" id="KW-0325">Glycoprotein</keyword>
<sequence length="685" mass="77352">MRHLLYITIFPALWGSALSSGLQTDCVDAVRTVIAEFVFAGGENGDYWSNLCTNNLSTLSMWSATKRYCTLDEIAAGNQLLDGYCTEYGGVELIPYSDVSPLLTDSFLANLPIVEYSDINQSVVWDHAIFMSRDLFTAAYRTITVFEESYLLDSKYGYYIFTPNLYYSPAQQRWRYIADRTGVLSYANLPVLWMFSGRNNVFLWLTGWSFQTFNIFHRHVARIATILAIIHSICYTGLEWDYLAVDWAEKYWYMGGMATVTMSFLLLFSSVWLRKRAYEIFLLIHIGMSVLTLVGLWYHTEIWEGEYDPYIWPPVAIWSVDRLARLVRILSCNLRVKFSGQVSATQALVTFHTEANLLKIEITPGSHLFKPGAGQHYYLYQPLKWKGWENHPFTLAAWKNGEMQQNHATATHVGTNKSGIPNHSKRHDKETQIMPVSASSSDADVSQNAPISSQCERQDVHVPNHNSRDTLTFYVRPHSSWTQRLRNECNKSVEGTINAHILIEGPYGHHSPLHDHENVIFVVGGTGIGGAIPYLQEHSERSTSESKMMASRTKSITLIWATKQSAMIRHAATTDLKPFLTRTDVTTQFFATSRTESPESVQSDKLEKVDSLDLGLSPAIRRGRPDVEKVIQDYINSVHCGSRASGQVAVFTCGPAAMADDARAAVHKALKEGRRGVAYFEETFG</sequence>
<dbReference type="Pfam" id="PF01794">
    <property type="entry name" value="Ferric_reduct"/>
    <property type="match status" value="1"/>
</dbReference>
<dbReference type="InterPro" id="IPR013121">
    <property type="entry name" value="Fe_red_NAD-bd_6"/>
</dbReference>
<dbReference type="Pfam" id="PF08030">
    <property type="entry name" value="NAD_binding_6"/>
    <property type="match status" value="1"/>
</dbReference>
<proteinExistence type="inferred from homology"/>
<keyword evidence="8 10" id="KW-0472">Membrane</keyword>
<protein>
    <recommendedName>
        <fullName evidence="12">FAD-binding FR-type domain-containing protein</fullName>
    </recommendedName>
</protein>
<dbReference type="GO" id="GO:0005886">
    <property type="term" value="C:plasma membrane"/>
    <property type="evidence" value="ECO:0007669"/>
    <property type="project" value="TreeGrafter"/>
</dbReference>
<dbReference type="PANTHER" id="PTHR32361">
    <property type="entry name" value="FERRIC/CUPRIC REDUCTASE TRANSMEMBRANE COMPONENT"/>
    <property type="match status" value="1"/>
</dbReference>
<evidence type="ECO:0000313" key="13">
    <source>
        <dbReference type="EMBL" id="RVX65963.1"/>
    </source>
</evidence>
<evidence type="ECO:0000256" key="10">
    <source>
        <dbReference type="SAM" id="Phobius"/>
    </source>
</evidence>
<evidence type="ECO:0000256" key="7">
    <source>
        <dbReference type="ARBA" id="ARBA00023065"/>
    </source>
</evidence>
<gene>
    <name evidence="13" type="ORF">B0A52_09848</name>
</gene>
<evidence type="ECO:0000256" key="2">
    <source>
        <dbReference type="ARBA" id="ARBA00006278"/>
    </source>
</evidence>
<keyword evidence="4 10" id="KW-0812">Transmembrane</keyword>
<dbReference type="GO" id="GO:0006826">
    <property type="term" value="P:iron ion transport"/>
    <property type="evidence" value="ECO:0007669"/>
    <property type="project" value="TreeGrafter"/>
</dbReference>
<keyword evidence="5 10" id="KW-1133">Transmembrane helix</keyword>
<comment type="subcellular location">
    <subcellularLocation>
        <location evidence="1">Membrane</location>
        <topology evidence="1">Multi-pass membrane protein</topology>
    </subcellularLocation>
</comment>
<evidence type="ECO:0000256" key="9">
    <source>
        <dbReference type="ARBA" id="ARBA00023180"/>
    </source>
</evidence>
<feature type="chain" id="PRO_5019136301" description="FAD-binding FR-type domain-containing protein" evidence="11">
    <location>
        <begin position="20"/>
        <end position="685"/>
    </location>
</feature>
<dbReference type="InterPro" id="IPR013130">
    <property type="entry name" value="Fe3_Rdtase_TM_dom"/>
</dbReference>
<evidence type="ECO:0000313" key="14">
    <source>
        <dbReference type="Proteomes" id="UP000288859"/>
    </source>
</evidence>
<dbReference type="EMBL" id="NAJM01000073">
    <property type="protein sequence ID" value="RVX65963.1"/>
    <property type="molecule type" value="Genomic_DNA"/>
</dbReference>
<evidence type="ECO:0000256" key="11">
    <source>
        <dbReference type="SAM" id="SignalP"/>
    </source>
</evidence>
<dbReference type="Gene3D" id="3.40.50.80">
    <property type="entry name" value="Nucleotide-binding domain of ferredoxin-NADP reductase (FNR) module"/>
    <property type="match status" value="1"/>
</dbReference>
<feature type="domain" description="FAD-binding FR-type" evidence="12">
    <location>
        <begin position="335"/>
        <end position="513"/>
    </location>
</feature>
<dbReference type="GO" id="GO:0000293">
    <property type="term" value="F:ferric-chelate reductase activity"/>
    <property type="evidence" value="ECO:0007669"/>
    <property type="project" value="UniProtKB-ARBA"/>
</dbReference>
<dbReference type="InterPro" id="IPR039261">
    <property type="entry name" value="FNR_nucleotide-bd"/>
</dbReference>
<dbReference type="InterPro" id="IPR051410">
    <property type="entry name" value="Ferric/Cupric_Reductase"/>
</dbReference>
<evidence type="ECO:0000256" key="4">
    <source>
        <dbReference type="ARBA" id="ARBA00022692"/>
    </source>
</evidence>